<dbReference type="InterPro" id="IPR004360">
    <property type="entry name" value="Glyas_Fos-R_dOase_dom"/>
</dbReference>
<dbReference type="PANTHER" id="PTHR39434">
    <property type="match status" value="1"/>
</dbReference>
<dbReference type="OrthoDB" id="793940at2"/>
<sequence>MNAIFHLAFPVHDFNQAKRFYQQQLGFELGRESAHALIFKFGSHQIVGHKIDEPLPLQAGIYPRHFGLIFLDRMEFDQFVSRLNQQAVPYEIPPKTRFPGTRIEHQSFFLKDPSNNLLEFKHYTYPSAIFSEKDVHQVGETP</sequence>
<dbReference type="PATRIC" id="fig|458.5.peg.1434"/>
<name>A0A0W0XWI0_9GAMM</name>
<dbReference type="Gene3D" id="3.10.180.10">
    <property type="entry name" value="2,3-Dihydroxybiphenyl 1,2-Dioxygenase, domain 1"/>
    <property type="match status" value="1"/>
</dbReference>
<dbReference type="InterPro" id="IPR037523">
    <property type="entry name" value="VOC_core"/>
</dbReference>
<dbReference type="Pfam" id="PF00903">
    <property type="entry name" value="Glyoxalase"/>
    <property type="match status" value="1"/>
</dbReference>
<dbReference type="PROSITE" id="PS51819">
    <property type="entry name" value="VOC"/>
    <property type="match status" value="1"/>
</dbReference>
<reference evidence="2 3" key="1">
    <citation type="submission" date="2015-11" db="EMBL/GenBank/DDBJ databases">
        <title>Genomic analysis of 38 Legionella species identifies large and diverse effector repertoires.</title>
        <authorList>
            <person name="Burstein D."/>
            <person name="Amaro F."/>
            <person name="Zusman T."/>
            <person name="Lifshitz Z."/>
            <person name="Cohen O."/>
            <person name="Gilbert J.A."/>
            <person name="Pupko T."/>
            <person name="Shuman H.A."/>
            <person name="Segal G."/>
        </authorList>
    </citation>
    <scope>NUCLEOTIDE SEQUENCE [LARGE SCALE GENOMIC DNA]</scope>
    <source>
        <strain evidence="2 3">WA-270A-C2</strain>
    </source>
</reference>
<gene>
    <name evidence="2" type="ORF">Lrub_1387</name>
</gene>
<dbReference type="SUPFAM" id="SSF54593">
    <property type="entry name" value="Glyoxalase/Bleomycin resistance protein/Dihydroxybiphenyl dioxygenase"/>
    <property type="match status" value="1"/>
</dbReference>
<dbReference type="EMBL" id="LNYT01000007">
    <property type="protein sequence ID" value="KTD49036.1"/>
    <property type="molecule type" value="Genomic_DNA"/>
</dbReference>
<dbReference type="PANTHER" id="PTHR39434:SF1">
    <property type="entry name" value="VOC DOMAIN-CONTAINING PROTEIN"/>
    <property type="match status" value="1"/>
</dbReference>
<organism evidence="2 3">
    <name type="scientific">Legionella rubrilucens</name>
    <dbReference type="NCBI Taxonomy" id="458"/>
    <lineage>
        <taxon>Bacteria</taxon>
        <taxon>Pseudomonadati</taxon>
        <taxon>Pseudomonadota</taxon>
        <taxon>Gammaproteobacteria</taxon>
        <taxon>Legionellales</taxon>
        <taxon>Legionellaceae</taxon>
        <taxon>Legionella</taxon>
    </lineage>
</organism>
<dbReference type="STRING" id="458.Lrub_1387"/>
<keyword evidence="3" id="KW-1185">Reference proteome</keyword>
<dbReference type="Proteomes" id="UP000054608">
    <property type="component" value="Unassembled WGS sequence"/>
</dbReference>
<feature type="domain" description="VOC" evidence="1">
    <location>
        <begin position="3"/>
        <end position="123"/>
    </location>
</feature>
<protein>
    <submittedName>
        <fullName evidence="2">Glyoxalase/Bleomycin resistance family protein</fullName>
    </submittedName>
</protein>
<dbReference type="InterPro" id="IPR029068">
    <property type="entry name" value="Glyas_Bleomycin-R_OHBP_Dase"/>
</dbReference>
<dbReference type="AlphaFoldDB" id="A0A0W0XWI0"/>
<evidence type="ECO:0000259" key="1">
    <source>
        <dbReference type="PROSITE" id="PS51819"/>
    </source>
</evidence>
<proteinExistence type="predicted"/>
<accession>A0A0W0XWI0</accession>
<dbReference type="RefSeq" id="WP_058531450.1">
    <property type="nucleotide sequence ID" value="NZ_CAAAIN010000006.1"/>
</dbReference>
<evidence type="ECO:0000313" key="2">
    <source>
        <dbReference type="EMBL" id="KTD49036.1"/>
    </source>
</evidence>
<comment type="caution">
    <text evidence="2">The sequence shown here is derived from an EMBL/GenBank/DDBJ whole genome shotgun (WGS) entry which is preliminary data.</text>
</comment>
<evidence type="ECO:0000313" key="3">
    <source>
        <dbReference type="Proteomes" id="UP000054608"/>
    </source>
</evidence>